<dbReference type="VEuPathDB" id="VectorBase:LDEU002319"/>
<dbReference type="InterPro" id="IPR036047">
    <property type="entry name" value="F-box-like_dom_sf"/>
</dbReference>
<dbReference type="InterPro" id="IPR001810">
    <property type="entry name" value="F-box_dom"/>
</dbReference>
<dbReference type="SUPFAM" id="SSF81383">
    <property type="entry name" value="F-box domain"/>
    <property type="match status" value="1"/>
</dbReference>
<reference evidence="2 3" key="1">
    <citation type="journal article" date="2018" name="Gigascience">
        <title>Genomes of trombidid mites reveal novel predicted allergens and laterally-transferred genes associated with secondary metabolism.</title>
        <authorList>
            <person name="Dong X."/>
            <person name="Chaisiri K."/>
            <person name="Xia D."/>
            <person name="Armstrong S.D."/>
            <person name="Fang Y."/>
            <person name="Donnelly M.J."/>
            <person name="Kadowaki T."/>
            <person name="McGarry J.W."/>
            <person name="Darby A.C."/>
            <person name="Makepeace B.L."/>
        </authorList>
    </citation>
    <scope>NUCLEOTIDE SEQUENCE [LARGE SCALE GENOMIC DNA]</scope>
    <source>
        <strain evidence="2">UoL-UT</strain>
    </source>
</reference>
<name>A0A443SQA4_9ACAR</name>
<dbReference type="Pfam" id="PF00646">
    <property type="entry name" value="F-box"/>
    <property type="match status" value="1"/>
</dbReference>
<organism evidence="2 3">
    <name type="scientific">Leptotrombidium deliense</name>
    <dbReference type="NCBI Taxonomy" id="299467"/>
    <lineage>
        <taxon>Eukaryota</taxon>
        <taxon>Metazoa</taxon>
        <taxon>Ecdysozoa</taxon>
        <taxon>Arthropoda</taxon>
        <taxon>Chelicerata</taxon>
        <taxon>Arachnida</taxon>
        <taxon>Acari</taxon>
        <taxon>Acariformes</taxon>
        <taxon>Trombidiformes</taxon>
        <taxon>Prostigmata</taxon>
        <taxon>Anystina</taxon>
        <taxon>Parasitengona</taxon>
        <taxon>Trombiculoidea</taxon>
        <taxon>Trombiculidae</taxon>
        <taxon>Leptotrombidium</taxon>
    </lineage>
</organism>
<dbReference type="AlphaFoldDB" id="A0A443SQA4"/>
<keyword evidence="3" id="KW-1185">Reference proteome</keyword>
<evidence type="ECO:0000259" key="1">
    <source>
        <dbReference type="PROSITE" id="PS50181"/>
    </source>
</evidence>
<comment type="caution">
    <text evidence="2">The sequence shown here is derived from an EMBL/GenBank/DDBJ whole genome shotgun (WGS) entry which is preliminary data.</text>
</comment>
<accession>A0A443SQA4</accession>
<dbReference type="EMBL" id="NCKV01000793">
    <property type="protein sequence ID" value="RWS29720.1"/>
    <property type="molecule type" value="Genomic_DNA"/>
</dbReference>
<evidence type="ECO:0000313" key="2">
    <source>
        <dbReference type="EMBL" id="RWS29720.1"/>
    </source>
</evidence>
<gene>
    <name evidence="2" type="ORF">B4U80_13642</name>
</gene>
<sequence>MDDSSNKQIDPFPFQKLPLEMQTEVLSKLDENELLSSRRVSKLWKYNADYLLQKIRIGVLVSRGCNNKHHYKLIILRNSKDINLKIIQSIERLKFICSMFPRTKEVIIVGDRRHTSKLNFKQILDVCKERLRKVEILKLCDSSLVNEDYLLIPEIFPHTKHITIDLLWTSARLNDQTVSKLLLSLTEVTSVKMCGLGDLSDACFQNVSNRIRQLCWHSSGTNKFNGFHKFEKLESVTIINTRLGELAPLVAPNIEHLRIIREPVNFDYMDFKRLKSVILEEIIIARTTSETKLMEVTDLTVTDALGDRISLTSLLLKFPNLKRVVLKYVQQLWKTRETFLELRSLEYITIKDRMYSKEQLLEFHTFAEDIEAAGYTVNVLSEFISSIYFVKVIKVHIEYNRGIEGIEEINNDLNKFCEFRRPQQNISVTFERM</sequence>
<proteinExistence type="predicted"/>
<dbReference type="PROSITE" id="PS50181">
    <property type="entry name" value="FBOX"/>
    <property type="match status" value="1"/>
</dbReference>
<dbReference type="Proteomes" id="UP000288716">
    <property type="component" value="Unassembled WGS sequence"/>
</dbReference>
<protein>
    <recommendedName>
        <fullName evidence="1">F-box domain-containing protein</fullName>
    </recommendedName>
</protein>
<evidence type="ECO:0000313" key="3">
    <source>
        <dbReference type="Proteomes" id="UP000288716"/>
    </source>
</evidence>
<feature type="domain" description="F-box" evidence="1">
    <location>
        <begin position="11"/>
        <end position="45"/>
    </location>
</feature>